<proteinExistence type="predicted"/>
<sequence length="168" mass="19092">MCQRNATTCSHNNATTVQLSSCLKFKTQIDSLYEAMREEKKHRTRPQHNVTFGLTEIHTHPRLLDTAREGPSLTIGWEPVSKRVTTVQDHHMECKPSLDTMLPLHPDDRISILCHAGCSTHDMLRHFLYHAELEKIKECKMSGVAASSVYYNKPARKSHRNSKTNAAA</sequence>
<dbReference type="AlphaFoldDB" id="A0A9N8H2C7"/>
<reference evidence="1" key="1">
    <citation type="submission" date="2020-06" db="EMBL/GenBank/DDBJ databases">
        <authorList>
            <consortium name="Plant Systems Biology data submission"/>
        </authorList>
    </citation>
    <scope>NUCLEOTIDE SEQUENCE</scope>
    <source>
        <strain evidence="1">D6</strain>
    </source>
</reference>
<comment type="caution">
    <text evidence="1">The sequence shown here is derived from an EMBL/GenBank/DDBJ whole genome shotgun (WGS) entry which is preliminary data.</text>
</comment>
<name>A0A9N8H2C7_9STRA</name>
<protein>
    <submittedName>
        <fullName evidence="1">Uncharacterized protein</fullName>
    </submittedName>
</protein>
<organism evidence="1 2">
    <name type="scientific">Seminavis robusta</name>
    <dbReference type="NCBI Taxonomy" id="568900"/>
    <lineage>
        <taxon>Eukaryota</taxon>
        <taxon>Sar</taxon>
        <taxon>Stramenopiles</taxon>
        <taxon>Ochrophyta</taxon>
        <taxon>Bacillariophyta</taxon>
        <taxon>Bacillariophyceae</taxon>
        <taxon>Bacillariophycidae</taxon>
        <taxon>Naviculales</taxon>
        <taxon>Naviculaceae</taxon>
        <taxon>Seminavis</taxon>
    </lineage>
</organism>
<keyword evidence="2" id="KW-1185">Reference proteome</keyword>
<evidence type="ECO:0000313" key="2">
    <source>
        <dbReference type="Proteomes" id="UP001153069"/>
    </source>
</evidence>
<dbReference type="Proteomes" id="UP001153069">
    <property type="component" value="Unassembled WGS sequence"/>
</dbReference>
<accession>A0A9N8H2C7</accession>
<dbReference type="EMBL" id="CAICTM010000007">
    <property type="protein sequence ID" value="CAB9496600.1"/>
    <property type="molecule type" value="Genomic_DNA"/>
</dbReference>
<gene>
    <name evidence="1" type="ORF">SEMRO_7_G005710.1</name>
</gene>
<evidence type="ECO:0000313" key="1">
    <source>
        <dbReference type="EMBL" id="CAB9496600.1"/>
    </source>
</evidence>